<feature type="compositionally biased region" description="Basic residues" evidence="2">
    <location>
        <begin position="934"/>
        <end position="948"/>
    </location>
</feature>
<feature type="region of interest" description="Disordered" evidence="2">
    <location>
        <begin position="917"/>
        <end position="975"/>
    </location>
</feature>
<feature type="coiled-coil region" evidence="1">
    <location>
        <begin position="155"/>
        <end position="182"/>
    </location>
</feature>
<name>A0ABQ8VLY6_9AGAR</name>
<feature type="coiled-coil region" evidence="1">
    <location>
        <begin position="569"/>
        <end position="645"/>
    </location>
</feature>
<keyword evidence="4" id="KW-1185">Reference proteome</keyword>
<keyword evidence="1" id="KW-0175">Coiled coil</keyword>
<evidence type="ECO:0000256" key="2">
    <source>
        <dbReference type="SAM" id="MobiDB-lite"/>
    </source>
</evidence>
<feature type="coiled-coil region" evidence="1">
    <location>
        <begin position="425"/>
        <end position="479"/>
    </location>
</feature>
<dbReference type="EMBL" id="JANVFT010000021">
    <property type="protein sequence ID" value="KAJ4497392.1"/>
    <property type="molecule type" value="Genomic_DNA"/>
</dbReference>
<gene>
    <name evidence="3" type="ORF">C8R41DRAFT_917433</name>
</gene>
<protein>
    <submittedName>
        <fullName evidence="3">Uncharacterized protein</fullName>
    </submittedName>
</protein>
<accession>A0ABQ8VLY6</accession>
<feature type="compositionally biased region" description="Low complexity" evidence="2">
    <location>
        <begin position="849"/>
        <end position="864"/>
    </location>
</feature>
<feature type="coiled-coil region" evidence="1">
    <location>
        <begin position="722"/>
        <end position="749"/>
    </location>
</feature>
<evidence type="ECO:0000313" key="3">
    <source>
        <dbReference type="EMBL" id="KAJ4497392.1"/>
    </source>
</evidence>
<feature type="region of interest" description="Disordered" evidence="2">
    <location>
        <begin position="1"/>
        <end position="21"/>
    </location>
</feature>
<feature type="region of interest" description="Disordered" evidence="2">
    <location>
        <begin position="846"/>
        <end position="881"/>
    </location>
</feature>
<organism evidence="3 4">
    <name type="scientific">Lentinula lateritia</name>
    <dbReference type="NCBI Taxonomy" id="40482"/>
    <lineage>
        <taxon>Eukaryota</taxon>
        <taxon>Fungi</taxon>
        <taxon>Dikarya</taxon>
        <taxon>Basidiomycota</taxon>
        <taxon>Agaricomycotina</taxon>
        <taxon>Agaricomycetes</taxon>
        <taxon>Agaricomycetidae</taxon>
        <taxon>Agaricales</taxon>
        <taxon>Marasmiineae</taxon>
        <taxon>Omphalotaceae</taxon>
        <taxon>Lentinula</taxon>
    </lineage>
</organism>
<comment type="caution">
    <text evidence="3">The sequence shown here is derived from an EMBL/GenBank/DDBJ whole genome shotgun (WGS) entry which is preliminary data.</text>
</comment>
<dbReference type="Proteomes" id="UP001150217">
    <property type="component" value="Unassembled WGS sequence"/>
</dbReference>
<reference evidence="3" key="1">
    <citation type="submission" date="2022-08" db="EMBL/GenBank/DDBJ databases">
        <title>A Global Phylogenomic Analysis of the Shiitake Genus Lentinula.</title>
        <authorList>
            <consortium name="DOE Joint Genome Institute"/>
            <person name="Sierra-Patev S."/>
            <person name="Min B."/>
            <person name="Naranjo-Ortiz M."/>
            <person name="Looney B."/>
            <person name="Konkel Z."/>
            <person name="Slot J.C."/>
            <person name="Sakamoto Y."/>
            <person name="Steenwyk J.L."/>
            <person name="Rokas A."/>
            <person name="Carro J."/>
            <person name="Camarero S."/>
            <person name="Ferreira P."/>
            <person name="Molpeceres G."/>
            <person name="Ruiz-Duenas F.J."/>
            <person name="Serrano A."/>
            <person name="Henrissat B."/>
            <person name="Drula E."/>
            <person name="Hughes K.W."/>
            <person name="Mata J.L."/>
            <person name="Ishikawa N.K."/>
            <person name="Vargas-Isla R."/>
            <person name="Ushijima S."/>
            <person name="Smith C.A."/>
            <person name="Ahrendt S."/>
            <person name="Andreopoulos W."/>
            <person name="He G."/>
            <person name="Labutti K."/>
            <person name="Lipzen A."/>
            <person name="Ng V."/>
            <person name="Riley R."/>
            <person name="Sandor L."/>
            <person name="Barry K."/>
            <person name="Martinez A.T."/>
            <person name="Xiao Y."/>
            <person name="Gibbons J.G."/>
            <person name="Terashima K."/>
            <person name="Grigoriev I.V."/>
            <person name="Hibbett D.S."/>
        </authorList>
    </citation>
    <scope>NUCLEOTIDE SEQUENCE</scope>
    <source>
        <strain evidence="3">RHP3577 ss4</strain>
    </source>
</reference>
<proteinExistence type="predicted"/>
<evidence type="ECO:0000256" key="1">
    <source>
        <dbReference type="SAM" id="Coils"/>
    </source>
</evidence>
<evidence type="ECO:0000313" key="4">
    <source>
        <dbReference type="Proteomes" id="UP001150217"/>
    </source>
</evidence>
<feature type="coiled-coil region" evidence="1">
    <location>
        <begin position="312"/>
        <end position="394"/>
    </location>
</feature>
<sequence length="975" mass="112551">MAQQKRGVFSANFEDDSDSEEPEYSKIRLVYTDPTDELRNEVTSLRAQLLHVTSHQNSVAQAKSNAEKLSLKLTIAKSQLETKNVLIHEYKKRLNLTLGQFDSEVSSAVAGVIHNLKQVLVCLNTERTIKSQKSLEKEEDNSFLTSWSIRLLNEIQDLDHMYSELRKDYEQVRIEFIQAQESVLACIQTTEPDRHHHTLHQDVGDANLQFYQKYIVKLPELIRECPESSADVSSWFAWLEYFKDVKIKALTEINSRTERSSNVIVLKPGDIKAIKSILLLLLEDGQEQKSEKLQRVYEYEEVHALKPQKLLLNEKNKQLELVQERSLEIRRQDEDEAYQAKNNKIEKEIVAIRQKVHKLQLEKEELQSMLQVGEASSSNKLQNAMQEMKTQQEQQACFFEAQILALNRQRDLLEASLKQAWECKNSELKRNCEEFDSLKKEVEALETILGEKDQQLQSNEQHRLEIDSALQSYQSLEQVRATRYRELVKELTAAKQEVHLRQYSPQARLQEQQKAYQSFDARLNDMSRRKDLLEISLKEAWECKNQELEDSQRGCSILQEKIQTVQTILNQKEIQIQENELEISRLNASLQRKEEENDYEDSIETDHQMQVERLREDIKYLEDAVEQLEASRDSLEADLQSEEVKVRDREASLLQKEADHAIICKSLEDRLSAFRRDNQTKVSKTLLTDLQHAYELESTQLKDTQQKLIRANKKNVKVKDHIAGIEQKVAESQAQGEEMQRQIMQLEYELAQRRTQSKDIHSTVSILQDENLAKALRIKELLDLLEYHKIDHHSTLTGTSSTMQADQFRVSSSSSRATQLQLEPHTTIGAPSLALGQFAHSTASVTYQPSSSSSRNLLPISSPSVSTEMRSPMRSVPSTGEASIPLMQGIHFGGLNKSLRKAAVAAELRMTTKREYVLRPSKEMKPSSQLATSKLRHRNSLSRQHRKPSIYSKQSRVHMESEEEQDSDEENGKEY</sequence>